<dbReference type="RefSeq" id="WP_206723462.1">
    <property type="nucleotide sequence ID" value="NZ_CP071090.1"/>
</dbReference>
<proteinExistence type="predicted"/>
<protein>
    <submittedName>
        <fullName evidence="1">Uncharacterized protein</fullName>
    </submittedName>
</protein>
<accession>A0ABX7NSL8</accession>
<keyword evidence="2" id="KW-1185">Reference proteome</keyword>
<gene>
    <name evidence="1" type="ORF">JY651_43185</name>
</gene>
<organism evidence="1 2">
    <name type="scientific">Pyxidicoccus parkwayensis</name>
    <dbReference type="NCBI Taxonomy" id="2813578"/>
    <lineage>
        <taxon>Bacteria</taxon>
        <taxon>Pseudomonadati</taxon>
        <taxon>Myxococcota</taxon>
        <taxon>Myxococcia</taxon>
        <taxon>Myxococcales</taxon>
        <taxon>Cystobacterineae</taxon>
        <taxon>Myxococcaceae</taxon>
        <taxon>Pyxidicoccus</taxon>
    </lineage>
</organism>
<evidence type="ECO:0000313" key="1">
    <source>
        <dbReference type="EMBL" id="QSQ21885.1"/>
    </source>
</evidence>
<evidence type="ECO:0000313" key="2">
    <source>
        <dbReference type="Proteomes" id="UP000662747"/>
    </source>
</evidence>
<reference evidence="1 2" key="1">
    <citation type="submission" date="2021-02" db="EMBL/GenBank/DDBJ databases">
        <title>De Novo genome assembly of isolated myxobacteria.</title>
        <authorList>
            <person name="Stevens D.C."/>
        </authorList>
    </citation>
    <scope>NUCLEOTIDE SEQUENCE [LARGE SCALE GENOMIC DNA]</scope>
    <source>
        <strain evidence="2">SCPEA02</strain>
    </source>
</reference>
<dbReference type="Proteomes" id="UP000662747">
    <property type="component" value="Chromosome"/>
</dbReference>
<dbReference type="EMBL" id="CP071090">
    <property type="protein sequence ID" value="QSQ21885.1"/>
    <property type="molecule type" value="Genomic_DNA"/>
</dbReference>
<name>A0ABX7NSL8_9BACT</name>
<sequence>MSDTWEALVRELSTQGPRRHASWDASLFETLVHDAAATLRSSLHAEPRRDAVVGAWLKLAAEAVGLGHVDRASARYLLTGQGRIPETVTLTGRCLLQLAPAQLPAYPAEKAVALLTRTWNLCEGLAAQPVWMNRYVASAAAEAPALEKLDEFLVTTLAPALAPSRTSAFSGPFTLAMLDTRKLMDEFLPGDMHLAAPSVLCVHDRRAEDMKLGVFLAPEGKARFLGLMPCLGTGHEETPPRLEVRPGAVRVNKRVATLPFLSTPHQTLVATSGYVVASAADSQRLWVLDTP</sequence>